<organism evidence="1 2">
    <name type="scientific">Caerostris extrusa</name>
    <name type="common">Bark spider</name>
    <name type="synonym">Caerostris bankana</name>
    <dbReference type="NCBI Taxonomy" id="172846"/>
    <lineage>
        <taxon>Eukaryota</taxon>
        <taxon>Metazoa</taxon>
        <taxon>Ecdysozoa</taxon>
        <taxon>Arthropoda</taxon>
        <taxon>Chelicerata</taxon>
        <taxon>Arachnida</taxon>
        <taxon>Araneae</taxon>
        <taxon>Araneomorphae</taxon>
        <taxon>Entelegynae</taxon>
        <taxon>Araneoidea</taxon>
        <taxon>Araneidae</taxon>
        <taxon>Caerostris</taxon>
    </lineage>
</organism>
<sequence length="249" mass="27928">MELEGAEGNGLFQVPLEVPLQSSNEISYIEKEKTRCQEITTTQADIKMLETQLAVAHDWNGTAKDVAQGHYQMRQYLTDMLTQQRKKLSSLGSCSLINCPKHAINNSVKPKRNSNHLTSNNLSIDGFQYPNKKLTAKTSYNANGNDNNLKLKNKFQNLSDVNDVDENSDINVTTIKMPPIMVNNLSEIMVWTSEGSRTWPEASGRLQPLTAGIALSNAGHNLDQKCSLNKRGRKSYLPIEDIRARMSFR</sequence>
<comment type="caution">
    <text evidence="1">The sequence shown here is derived from an EMBL/GenBank/DDBJ whole genome shotgun (WGS) entry which is preliminary data.</text>
</comment>
<dbReference type="AlphaFoldDB" id="A0AAV4XEQ2"/>
<evidence type="ECO:0000313" key="1">
    <source>
        <dbReference type="EMBL" id="GIY93711.1"/>
    </source>
</evidence>
<keyword evidence="2" id="KW-1185">Reference proteome</keyword>
<protein>
    <submittedName>
        <fullName evidence="1">Uncharacterized protein</fullName>
    </submittedName>
</protein>
<proteinExistence type="predicted"/>
<gene>
    <name evidence="1" type="ORF">CEXT_370781</name>
</gene>
<reference evidence="1 2" key="1">
    <citation type="submission" date="2021-06" db="EMBL/GenBank/DDBJ databases">
        <title>Caerostris extrusa draft genome.</title>
        <authorList>
            <person name="Kono N."/>
            <person name="Arakawa K."/>
        </authorList>
    </citation>
    <scope>NUCLEOTIDE SEQUENCE [LARGE SCALE GENOMIC DNA]</scope>
</reference>
<evidence type="ECO:0000313" key="2">
    <source>
        <dbReference type="Proteomes" id="UP001054945"/>
    </source>
</evidence>
<dbReference type="EMBL" id="BPLR01017696">
    <property type="protein sequence ID" value="GIY93711.1"/>
    <property type="molecule type" value="Genomic_DNA"/>
</dbReference>
<name>A0AAV4XEQ2_CAEEX</name>
<dbReference type="Proteomes" id="UP001054945">
    <property type="component" value="Unassembled WGS sequence"/>
</dbReference>
<accession>A0AAV4XEQ2</accession>